<reference evidence="2" key="1">
    <citation type="journal article" date="2019" name="Int. J. Syst. Evol. Microbiol.">
        <title>The Global Catalogue of Microorganisms (GCM) 10K type strain sequencing project: providing services to taxonomists for standard genome sequencing and annotation.</title>
        <authorList>
            <consortium name="The Broad Institute Genomics Platform"/>
            <consortium name="The Broad Institute Genome Sequencing Center for Infectious Disease"/>
            <person name="Wu L."/>
            <person name="Ma J."/>
        </authorList>
    </citation>
    <scope>NUCLEOTIDE SEQUENCE [LARGE SCALE GENOMIC DNA]</scope>
    <source>
        <strain evidence="2">CCUG 55590</strain>
    </source>
</reference>
<evidence type="ECO:0000313" key="1">
    <source>
        <dbReference type="EMBL" id="MFC7390644.1"/>
    </source>
</evidence>
<dbReference type="InterPro" id="IPR036412">
    <property type="entry name" value="HAD-like_sf"/>
</dbReference>
<sequence>MKHAVIFDMDGTLFRTDLILELALDETFEYLRKNGEWDGPTPIDQYRNIMGVPLPVVWETLLPQHGVQVREATDVYFLRRLIKNIENGNGALYPGVLELFEQLKQMGHPIFIASNGLVDYLQAIVTHYELDRWITETYSIQQIDTLDKGDLVAEIVNKYELQDGFVVGDRLSDIMAARANGLTSIGCRFDFAQEAELKEADYIANHLSDVLKLVSKETVSR</sequence>
<evidence type="ECO:0000313" key="2">
    <source>
        <dbReference type="Proteomes" id="UP001596439"/>
    </source>
</evidence>
<name>A0ABW2PNG5_9BACL</name>
<dbReference type="Gene3D" id="3.40.50.1000">
    <property type="entry name" value="HAD superfamily/HAD-like"/>
    <property type="match status" value="1"/>
</dbReference>
<dbReference type="GO" id="GO:0016787">
    <property type="term" value="F:hydrolase activity"/>
    <property type="evidence" value="ECO:0007669"/>
    <property type="project" value="UniProtKB-KW"/>
</dbReference>
<dbReference type="Pfam" id="PF00702">
    <property type="entry name" value="Hydrolase"/>
    <property type="match status" value="1"/>
</dbReference>
<accession>A0ABW2PNG5</accession>
<keyword evidence="2" id="KW-1185">Reference proteome</keyword>
<dbReference type="EMBL" id="JBHTCE010000002">
    <property type="protein sequence ID" value="MFC7390644.1"/>
    <property type="molecule type" value="Genomic_DNA"/>
</dbReference>
<comment type="caution">
    <text evidence="1">The sequence shown here is derived from an EMBL/GenBank/DDBJ whole genome shotgun (WGS) entry which is preliminary data.</text>
</comment>
<dbReference type="InterPro" id="IPR023214">
    <property type="entry name" value="HAD_sf"/>
</dbReference>
<organism evidence="1 2">
    <name type="scientific">Exiguobacterium aestuarii</name>
    <dbReference type="NCBI Taxonomy" id="273527"/>
    <lineage>
        <taxon>Bacteria</taxon>
        <taxon>Bacillati</taxon>
        <taxon>Bacillota</taxon>
        <taxon>Bacilli</taxon>
        <taxon>Bacillales</taxon>
        <taxon>Bacillales Family XII. Incertae Sedis</taxon>
        <taxon>Exiguobacterium</taxon>
    </lineage>
</organism>
<dbReference type="RefSeq" id="WP_214790007.1">
    <property type="nucleotide sequence ID" value="NZ_JANIEL010000080.1"/>
</dbReference>
<proteinExistence type="predicted"/>
<dbReference type="Gene3D" id="1.10.150.240">
    <property type="entry name" value="Putative phosphatase, domain 2"/>
    <property type="match status" value="1"/>
</dbReference>
<dbReference type="Proteomes" id="UP001596439">
    <property type="component" value="Unassembled WGS sequence"/>
</dbReference>
<dbReference type="PANTHER" id="PTHR43434:SF1">
    <property type="entry name" value="PHOSPHOGLYCOLATE PHOSPHATASE"/>
    <property type="match status" value="1"/>
</dbReference>
<dbReference type="SFLD" id="SFLDS00003">
    <property type="entry name" value="Haloacid_Dehalogenase"/>
    <property type="match status" value="1"/>
</dbReference>
<dbReference type="SFLD" id="SFLDG01129">
    <property type="entry name" value="C1.5:_HAD__Beta-PGM__Phosphata"/>
    <property type="match status" value="1"/>
</dbReference>
<keyword evidence="1" id="KW-0378">Hydrolase</keyword>
<dbReference type="PANTHER" id="PTHR43434">
    <property type="entry name" value="PHOSPHOGLYCOLATE PHOSPHATASE"/>
    <property type="match status" value="1"/>
</dbReference>
<dbReference type="InterPro" id="IPR023198">
    <property type="entry name" value="PGP-like_dom2"/>
</dbReference>
<dbReference type="SUPFAM" id="SSF56784">
    <property type="entry name" value="HAD-like"/>
    <property type="match status" value="1"/>
</dbReference>
<protein>
    <submittedName>
        <fullName evidence="1">HAD family hydrolase</fullName>
    </submittedName>
</protein>
<gene>
    <name evidence="1" type="ORF">ACFQO8_10875</name>
</gene>
<dbReference type="InterPro" id="IPR050155">
    <property type="entry name" value="HAD-like_hydrolase_sf"/>
</dbReference>